<sequence>MAGIAHEEDSAPEWFAAQFPNIGEALPAALCEGLTANLLHLFEVMVMGIKNDEVAMFKSNNGVILAADAAYAAAEEAVKGASDDHWYRQNLIKAALETALASVIVL</sequence>
<accession>A0A6L3Y9N5</accession>
<gene>
    <name evidence="1" type="ORF">F9C29_02670</name>
</gene>
<evidence type="ECO:0000313" key="1">
    <source>
        <dbReference type="EMBL" id="KAB2529060.1"/>
    </source>
</evidence>
<dbReference type="Proteomes" id="UP000476281">
    <property type="component" value="Unassembled WGS sequence"/>
</dbReference>
<proteinExistence type="predicted"/>
<reference evidence="1 2" key="1">
    <citation type="submission" date="2019-09" db="EMBL/GenBank/DDBJ databases">
        <title>Reversal of blaTEM antimicrobial resistance by CRISPR-Cas9 in clinical E. coli and other Enterobacteriaceae strains.</title>
        <authorList>
            <person name="Tagliaferri T."/>
            <person name="Guimaraes N."/>
            <person name="Pereira M."/>
            <person name="Felicori L."/>
            <person name="Horz H.-P."/>
            <person name="Santos S."/>
            <person name="Mendes T."/>
        </authorList>
    </citation>
    <scope>NUCLEOTIDE SEQUENCE [LARGE SCALE GENOMIC DNA]</scope>
    <source>
        <strain evidence="1 2">E2_blaTEM_MG</strain>
    </source>
</reference>
<dbReference type="RefSeq" id="WP_032667911.1">
    <property type="nucleotide sequence ID" value="NZ_CAXOFI010000019.1"/>
</dbReference>
<evidence type="ECO:0000313" key="2">
    <source>
        <dbReference type="Proteomes" id="UP000476281"/>
    </source>
</evidence>
<name>A0A6L3Y9N5_9ENTR</name>
<organism evidence="1 2">
    <name type="scientific">Enterobacter hormaechei</name>
    <dbReference type="NCBI Taxonomy" id="158836"/>
    <lineage>
        <taxon>Bacteria</taxon>
        <taxon>Pseudomonadati</taxon>
        <taxon>Pseudomonadota</taxon>
        <taxon>Gammaproteobacteria</taxon>
        <taxon>Enterobacterales</taxon>
        <taxon>Enterobacteriaceae</taxon>
        <taxon>Enterobacter</taxon>
        <taxon>Enterobacter cloacae complex</taxon>
    </lineage>
</organism>
<comment type="caution">
    <text evidence="1">The sequence shown here is derived from an EMBL/GenBank/DDBJ whole genome shotgun (WGS) entry which is preliminary data.</text>
</comment>
<dbReference type="AlphaFoldDB" id="A0A6L3Y9N5"/>
<protein>
    <submittedName>
        <fullName evidence="1">Uncharacterized protein</fullName>
    </submittedName>
</protein>
<dbReference type="EMBL" id="WBSZ01000029">
    <property type="protein sequence ID" value="KAB2529060.1"/>
    <property type="molecule type" value="Genomic_DNA"/>
</dbReference>